<dbReference type="GO" id="GO:0015031">
    <property type="term" value="P:protein transport"/>
    <property type="evidence" value="ECO:0007669"/>
    <property type="project" value="UniProtKB-KW"/>
</dbReference>
<evidence type="ECO:0000256" key="3">
    <source>
        <dbReference type="ARBA" id="ARBA00010980"/>
    </source>
</evidence>
<evidence type="ECO:0000259" key="13">
    <source>
        <dbReference type="SMART" id="SM00656"/>
    </source>
</evidence>
<evidence type="ECO:0000256" key="8">
    <source>
        <dbReference type="ARBA" id="ARBA00022989"/>
    </source>
</evidence>
<dbReference type="InterPro" id="IPR002022">
    <property type="entry name" value="Pec_lyase"/>
</dbReference>
<evidence type="ECO:0000313" key="15">
    <source>
        <dbReference type="Proteomes" id="UP000304947"/>
    </source>
</evidence>
<dbReference type="AlphaFoldDB" id="A0A4T0D5R4"/>
<evidence type="ECO:0000256" key="5">
    <source>
        <dbReference type="ARBA" id="ARBA00022692"/>
    </source>
</evidence>
<feature type="transmembrane region" description="Helical" evidence="11">
    <location>
        <begin position="331"/>
        <end position="352"/>
    </location>
</feature>
<keyword evidence="7" id="KW-0653">Protein transport</keyword>
<evidence type="ECO:0000313" key="14">
    <source>
        <dbReference type="EMBL" id="TIA55669.1"/>
    </source>
</evidence>
<dbReference type="Proteomes" id="UP000304947">
    <property type="component" value="Unassembled WGS sequence"/>
</dbReference>
<keyword evidence="9 11" id="KW-0472">Membrane</keyword>
<dbReference type="InterPro" id="IPR004813">
    <property type="entry name" value="OPT"/>
</dbReference>
<comment type="caution">
    <text evidence="14">The sequence shown here is derived from an EMBL/GenBank/DDBJ whole genome shotgun (WGS) entry which is preliminary data.</text>
</comment>
<feature type="transmembrane region" description="Helical" evidence="11">
    <location>
        <begin position="382"/>
        <end position="400"/>
    </location>
</feature>
<comment type="subcellular location">
    <subcellularLocation>
        <location evidence="1">Membrane</location>
        <topology evidence="1">Multi-pass membrane protein</topology>
    </subcellularLocation>
</comment>
<comment type="similarity">
    <text evidence="3">Belongs to the polysaccharide lyase 1 family.</text>
</comment>
<proteinExistence type="inferred from homology"/>
<name>A0A4T0D5R4_AURPU</name>
<evidence type="ECO:0000256" key="9">
    <source>
        <dbReference type="ARBA" id="ARBA00023136"/>
    </source>
</evidence>
<protein>
    <submittedName>
        <fullName evidence="14">Pecyin lyase 2</fullName>
    </submittedName>
</protein>
<feature type="transmembrane region" description="Helical" evidence="11">
    <location>
        <begin position="421"/>
        <end position="442"/>
    </location>
</feature>
<dbReference type="GO" id="GO:0000272">
    <property type="term" value="P:polysaccharide catabolic process"/>
    <property type="evidence" value="ECO:0007669"/>
    <property type="project" value="UniProtKB-KW"/>
</dbReference>
<dbReference type="InterPro" id="IPR011050">
    <property type="entry name" value="Pectin_lyase_fold/virulence"/>
</dbReference>
<keyword evidence="6" id="KW-0571">Peptide transport</keyword>
<keyword evidence="8 11" id="KW-1133">Transmembrane helix</keyword>
<gene>
    <name evidence="14" type="ORF">D6C83_04137</name>
</gene>
<dbReference type="Pfam" id="PF03169">
    <property type="entry name" value="OPT"/>
    <property type="match status" value="1"/>
</dbReference>
<evidence type="ECO:0000256" key="12">
    <source>
        <dbReference type="SAM" id="SignalP"/>
    </source>
</evidence>
<sequence>MKYTGFAASATALMAGVASAAVTGVTGKPEGFASGTTGGGDTAAVYPSTTDELVSYLGDSSPRVIVLTKTFDFTGTEGTTTSSGCSPWGTGAACQQAINKDDWCTNYQPDAPTVSSITYDAAGTLGITVASDKSIVGDGSKGVIKGKGLRVVNGASNIILQNIQISDINPHYVWGGDAITLDGTDNVWIDHVTTSNIARQHIVLGTDACGNVTISNSYIDGSGDYSATCDGHQYWALYFDGAGDRISFKNNYIYQTSGRAPKVFGCTIGVPINYGVVKWVLSSKRDILLGLEKDPTHQWTAQHLSSSLSTSVEYVLIGPTKMFQQSSFKPLPYGFIVGAFAPILMFALHKFFPKSPLKFRLWNTTIFFSCVANFYGNVSTGYTSAFIGGFVVMFWAFRYRNDLWARYNYLMGAAFDAGYNLNLLLVFLFFGSGKIISMPYWWGNNEQSSERCFALD</sequence>
<keyword evidence="5 11" id="KW-0812">Transmembrane</keyword>
<organism evidence="14 15">
    <name type="scientific">Aureobasidium pullulans</name>
    <name type="common">Black yeast</name>
    <name type="synonym">Pullularia pullulans</name>
    <dbReference type="NCBI Taxonomy" id="5580"/>
    <lineage>
        <taxon>Eukaryota</taxon>
        <taxon>Fungi</taxon>
        <taxon>Dikarya</taxon>
        <taxon>Ascomycota</taxon>
        <taxon>Pezizomycotina</taxon>
        <taxon>Dothideomycetes</taxon>
        <taxon>Dothideomycetidae</taxon>
        <taxon>Dothideales</taxon>
        <taxon>Saccotheciaceae</taxon>
        <taxon>Aureobasidium</taxon>
    </lineage>
</organism>
<reference evidence="14 15" key="1">
    <citation type="submission" date="2018-10" db="EMBL/GenBank/DDBJ databases">
        <title>Fifty Aureobasidium pullulans genomes reveal a recombining polyextremotolerant generalist.</title>
        <authorList>
            <person name="Gostincar C."/>
            <person name="Turk M."/>
            <person name="Zajc J."/>
            <person name="Gunde-Cimerman N."/>
        </authorList>
    </citation>
    <scope>NUCLEOTIDE SEQUENCE [LARGE SCALE GENOMIC DNA]</scope>
    <source>
        <strain evidence="14 15">EXF-3380</strain>
    </source>
</reference>
<evidence type="ECO:0000256" key="7">
    <source>
        <dbReference type="ARBA" id="ARBA00022927"/>
    </source>
</evidence>
<dbReference type="InterPro" id="IPR004648">
    <property type="entry name" value="Oligpept_transpt"/>
</dbReference>
<comment type="similarity">
    <text evidence="2">Belongs to the oligopeptide OPT transporter family.</text>
</comment>
<evidence type="ECO:0000256" key="6">
    <source>
        <dbReference type="ARBA" id="ARBA00022856"/>
    </source>
</evidence>
<dbReference type="PANTHER" id="PTHR22601">
    <property type="entry name" value="ISP4 LIKE PROTEIN"/>
    <property type="match status" value="1"/>
</dbReference>
<dbReference type="InterPro" id="IPR012334">
    <property type="entry name" value="Pectin_lyas_fold"/>
</dbReference>
<feature type="chain" id="PRO_5020905088" evidence="12">
    <location>
        <begin position="21"/>
        <end position="456"/>
    </location>
</feature>
<keyword evidence="10 14" id="KW-0456">Lyase</keyword>
<dbReference type="Gene3D" id="2.160.20.10">
    <property type="entry name" value="Single-stranded right-handed beta-helix, Pectin lyase-like"/>
    <property type="match status" value="1"/>
</dbReference>
<dbReference type="EMBL" id="QZBU01001132">
    <property type="protein sequence ID" value="TIA55669.1"/>
    <property type="molecule type" value="Genomic_DNA"/>
</dbReference>
<evidence type="ECO:0000256" key="1">
    <source>
        <dbReference type="ARBA" id="ARBA00004141"/>
    </source>
</evidence>
<dbReference type="GO" id="GO:0035673">
    <property type="term" value="F:oligopeptide transmembrane transporter activity"/>
    <property type="evidence" value="ECO:0007669"/>
    <property type="project" value="InterPro"/>
</dbReference>
<dbReference type="GO" id="GO:0016829">
    <property type="term" value="F:lyase activity"/>
    <property type="evidence" value="ECO:0007669"/>
    <property type="project" value="UniProtKB-KW"/>
</dbReference>
<evidence type="ECO:0000256" key="11">
    <source>
        <dbReference type="SAM" id="Phobius"/>
    </source>
</evidence>
<dbReference type="GO" id="GO:0005576">
    <property type="term" value="C:extracellular region"/>
    <property type="evidence" value="ECO:0007669"/>
    <property type="project" value="UniProtKB-SubCell"/>
</dbReference>
<evidence type="ECO:0000256" key="10">
    <source>
        <dbReference type="ARBA" id="ARBA00023239"/>
    </source>
</evidence>
<accession>A0A4T0D5R4</accession>
<feature type="domain" description="Pectate lyase" evidence="13">
    <location>
        <begin position="97"/>
        <end position="293"/>
    </location>
</feature>
<evidence type="ECO:0000256" key="4">
    <source>
        <dbReference type="ARBA" id="ARBA00022448"/>
    </source>
</evidence>
<keyword evidence="12" id="KW-0732">Signal</keyword>
<dbReference type="SUPFAM" id="SSF51126">
    <property type="entry name" value="Pectin lyase-like"/>
    <property type="match status" value="1"/>
</dbReference>
<feature type="signal peptide" evidence="12">
    <location>
        <begin position="1"/>
        <end position="20"/>
    </location>
</feature>
<evidence type="ECO:0000256" key="2">
    <source>
        <dbReference type="ARBA" id="ARBA00008807"/>
    </source>
</evidence>
<dbReference type="SMART" id="SM00656">
    <property type="entry name" value="Amb_all"/>
    <property type="match status" value="1"/>
</dbReference>
<keyword evidence="4" id="KW-0813">Transport</keyword>
<dbReference type="GO" id="GO:0016020">
    <property type="term" value="C:membrane"/>
    <property type="evidence" value="ECO:0007669"/>
    <property type="project" value="UniProtKB-SubCell"/>
</dbReference>